<dbReference type="EMBL" id="JAYMYS010000004">
    <property type="protein sequence ID" value="KAK7395671.1"/>
    <property type="molecule type" value="Genomic_DNA"/>
</dbReference>
<dbReference type="PANTHER" id="PTHR33095:SF23">
    <property type="entry name" value="DUF1645 FAMILY PROTEIN"/>
    <property type="match status" value="1"/>
</dbReference>
<name>A0AAN9SFX7_PSOTE</name>
<protein>
    <submittedName>
        <fullName evidence="2">Uncharacterized protein</fullName>
    </submittedName>
</protein>
<dbReference type="AlphaFoldDB" id="A0AAN9SFX7"/>
<dbReference type="Pfam" id="PF07816">
    <property type="entry name" value="DUF1645"/>
    <property type="match status" value="1"/>
</dbReference>
<dbReference type="PANTHER" id="PTHR33095">
    <property type="entry name" value="OS07G0619500 PROTEIN"/>
    <property type="match status" value="1"/>
</dbReference>
<evidence type="ECO:0000256" key="1">
    <source>
        <dbReference type="SAM" id="MobiDB-lite"/>
    </source>
</evidence>
<organism evidence="2 3">
    <name type="scientific">Psophocarpus tetragonolobus</name>
    <name type="common">Winged bean</name>
    <name type="synonym">Dolichos tetragonolobus</name>
    <dbReference type="NCBI Taxonomy" id="3891"/>
    <lineage>
        <taxon>Eukaryota</taxon>
        <taxon>Viridiplantae</taxon>
        <taxon>Streptophyta</taxon>
        <taxon>Embryophyta</taxon>
        <taxon>Tracheophyta</taxon>
        <taxon>Spermatophyta</taxon>
        <taxon>Magnoliopsida</taxon>
        <taxon>eudicotyledons</taxon>
        <taxon>Gunneridae</taxon>
        <taxon>Pentapetalae</taxon>
        <taxon>rosids</taxon>
        <taxon>fabids</taxon>
        <taxon>Fabales</taxon>
        <taxon>Fabaceae</taxon>
        <taxon>Papilionoideae</taxon>
        <taxon>50 kb inversion clade</taxon>
        <taxon>NPAAA clade</taxon>
        <taxon>indigoferoid/millettioid clade</taxon>
        <taxon>Phaseoleae</taxon>
        <taxon>Psophocarpus</taxon>
    </lineage>
</organism>
<dbReference type="InterPro" id="IPR012442">
    <property type="entry name" value="DUF1645_plant"/>
</dbReference>
<dbReference type="Proteomes" id="UP001386955">
    <property type="component" value="Unassembled WGS sequence"/>
</dbReference>
<reference evidence="2 3" key="1">
    <citation type="submission" date="2024-01" db="EMBL/GenBank/DDBJ databases">
        <title>The genomes of 5 underutilized Papilionoideae crops provide insights into root nodulation and disease resistanc.</title>
        <authorList>
            <person name="Jiang F."/>
        </authorList>
    </citation>
    <scope>NUCLEOTIDE SEQUENCE [LARGE SCALE GENOMIC DNA]</scope>
    <source>
        <strain evidence="2">DUOXIRENSHENG_FW03</strain>
        <tissue evidence="2">Leaves</tissue>
    </source>
</reference>
<evidence type="ECO:0000313" key="2">
    <source>
        <dbReference type="EMBL" id="KAK7395671.1"/>
    </source>
</evidence>
<comment type="caution">
    <text evidence="2">The sequence shown here is derived from an EMBL/GenBank/DDBJ whole genome shotgun (WGS) entry which is preliminary data.</text>
</comment>
<evidence type="ECO:0000313" key="3">
    <source>
        <dbReference type="Proteomes" id="UP001386955"/>
    </source>
</evidence>
<accession>A0AAN9SFX7</accession>
<sequence length="251" mass="27800">MQKEEQSKEGLDSLTCPSFNYYFTDDKRTQNDDALSSFRAAQNDDADFEFAAFREELGFGFPFDDVVFPLFSKDRRSGGSDAAVLRFPITGEELQRSERESSQSSSEEDESEQVPAAATFCAWRRNSPPPPPATGKCKKSKSTGSSSVKKWKLLNLLRRSNSEGEESLMFLAPSPARVPEKKKVNARLSFDGAGKSLAGGGEKKAAVSAHEALYVRNRELRSIGKKKSFLPYKPNLVGFCTGRFTKEFSSS</sequence>
<gene>
    <name evidence="2" type="ORF">VNO78_16236</name>
</gene>
<keyword evidence="3" id="KW-1185">Reference proteome</keyword>
<proteinExistence type="predicted"/>
<feature type="region of interest" description="Disordered" evidence="1">
    <location>
        <begin position="74"/>
        <end position="146"/>
    </location>
</feature>